<feature type="transmembrane region" description="Helical" evidence="7">
    <location>
        <begin position="156"/>
        <end position="181"/>
    </location>
</feature>
<dbReference type="InterPro" id="IPR011701">
    <property type="entry name" value="MFS"/>
</dbReference>
<protein>
    <submittedName>
        <fullName evidence="8">Major Facilitator Superfamily protein</fullName>
    </submittedName>
</protein>
<evidence type="ECO:0000256" key="1">
    <source>
        <dbReference type="ARBA" id="ARBA00004651"/>
    </source>
</evidence>
<keyword evidence="3" id="KW-1003">Cell membrane</keyword>
<feature type="transmembrane region" description="Helical" evidence="7">
    <location>
        <begin position="95"/>
        <end position="111"/>
    </location>
</feature>
<name>A0A1I3MRU1_9BACL</name>
<accession>A0A1I3MRU1</accession>
<evidence type="ECO:0000256" key="5">
    <source>
        <dbReference type="ARBA" id="ARBA00022989"/>
    </source>
</evidence>
<keyword evidence="4 7" id="KW-0812">Transmembrane</keyword>
<dbReference type="Proteomes" id="UP000199545">
    <property type="component" value="Unassembled WGS sequence"/>
</dbReference>
<keyword evidence="2" id="KW-0813">Transport</keyword>
<evidence type="ECO:0000256" key="2">
    <source>
        <dbReference type="ARBA" id="ARBA00022448"/>
    </source>
</evidence>
<gene>
    <name evidence="8" type="ORF">SAMN05421852_103166</name>
</gene>
<evidence type="ECO:0000256" key="7">
    <source>
        <dbReference type="SAM" id="Phobius"/>
    </source>
</evidence>
<keyword evidence="9" id="KW-1185">Reference proteome</keyword>
<evidence type="ECO:0000313" key="8">
    <source>
        <dbReference type="EMBL" id="SFI99386.1"/>
    </source>
</evidence>
<evidence type="ECO:0000256" key="4">
    <source>
        <dbReference type="ARBA" id="ARBA00022692"/>
    </source>
</evidence>
<dbReference type="STRING" id="46223.SAMN05421852_103166"/>
<dbReference type="PANTHER" id="PTHR43266">
    <property type="entry name" value="MACROLIDE-EFFLUX PROTEIN"/>
    <property type="match status" value="1"/>
</dbReference>
<dbReference type="AlphaFoldDB" id="A0A1I3MRU1"/>
<keyword evidence="6 7" id="KW-0472">Membrane</keyword>
<feature type="transmembrane region" description="Helical" evidence="7">
    <location>
        <begin position="132"/>
        <end position="150"/>
    </location>
</feature>
<organism evidence="8 9">
    <name type="scientific">Thermoflavimicrobium dichotomicum</name>
    <dbReference type="NCBI Taxonomy" id="46223"/>
    <lineage>
        <taxon>Bacteria</taxon>
        <taxon>Bacillati</taxon>
        <taxon>Bacillota</taxon>
        <taxon>Bacilli</taxon>
        <taxon>Bacillales</taxon>
        <taxon>Thermoactinomycetaceae</taxon>
        <taxon>Thermoflavimicrobium</taxon>
    </lineage>
</organism>
<keyword evidence="5 7" id="KW-1133">Transmembrane helix</keyword>
<dbReference type="CDD" id="cd06173">
    <property type="entry name" value="MFS_MefA_like"/>
    <property type="match status" value="1"/>
</dbReference>
<dbReference type="Pfam" id="PF07690">
    <property type="entry name" value="MFS_1"/>
    <property type="match status" value="1"/>
</dbReference>
<reference evidence="8 9" key="1">
    <citation type="submission" date="2016-10" db="EMBL/GenBank/DDBJ databases">
        <authorList>
            <person name="de Groot N.N."/>
        </authorList>
    </citation>
    <scope>NUCLEOTIDE SEQUENCE [LARGE SCALE GENOMIC DNA]</scope>
    <source>
        <strain evidence="8 9">DSM 44778</strain>
    </source>
</reference>
<dbReference type="InterPro" id="IPR036259">
    <property type="entry name" value="MFS_trans_sf"/>
</dbReference>
<feature type="transmembrane region" description="Helical" evidence="7">
    <location>
        <begin position="217"/>
        <end position="238"/>
    </location>
</feature>
<proteinExistence type="predicted"/>
<sequence>MQAHIISVVIGRSILENFAIWVRNMAVLFYAMEQTQNDPKIVSLVNLVEYLPIFLFAFIGGAFADRLNPKNTIIICDILSILSIVGILFVIQYGWIYILIATFVSVILSQFSQPSSNVIIKGHLSPKNMNMVIGLNQSIPSIFLVIGPVIGTSLFLYLGIEACLILFGICFFISLLLAFLLPEIEKESANEKQHVWLDMKEGLFYLKNNSNINVIPFVYFFLALGIGLVQPLDVFLIMDRLQLQKESIE</sequence>
<dbReference type="GO" id="GO:0005886">
    <property type="term" value="C:plasma membrane"/>
    <property type="evidence" value="ECO:0007669"/>
    <property type="project" value="UniProtKB-SubCell"/>
</dbReference>
<dbReference type="PANTHER" id="PTHR43266:SF8">
    <property type="entry name" value="MACROLIDE-EFFLUX PROTEIN"/>
    <property type="match status" value="1"/>
</dbReference>
<evidence type="ECO:0000256" key="6">
    <source>
        <dbReference type="ARBA" id="ARBA00023136"/>
    </source>
</evidence>
<dbReference type="SUPFAM" id="SSF103473">
    <property type="entry name" value="MFS general substrate transporter"/>
    <property type="match status" value="1"/>
</dbReference>
<dbReference type="GO" id="GO:0022857">
    <property type="term" value="F:transmembrane transporter activity"/>
    <property type="evidence" value="ECO:0007669"/>
    <property type="project" value="InterPro"/>
</dbReference>
<dbReference type="Gene3D" id="1.20.1250.20">
    <property type="entry name" value="MFS general substrate transporter like domains"/>
    <property type="match status" value="1"/>
</dbReference>
<evidence type="ECO:0000256" key="3">
    <source>
        <dbReference type="ARBA" id="ARBA00022475"/>
    </source>
</evidence>
<comment type="subcellular location">
    <subcellularLocation>
        <location evidence="1">Cell membrane</location>
        <topology evidence="1">Multi-pass membrane protein</topology>
    </subcellularLocation>
</comment>
<dbReference type="EMBL" id="FORR01000003">
    <property type="protein sequence ID" value="SFI99386.1"/>
    <property type="molecule type" value="Genomic_DNA"/>
</dbReference>
<feature type="transmembrane region" description="Helical" evidence="7">
    <location>
        <begin position="41"/>
        <end position="64"/>
    </location>
</feature>
<evidence type="ECO:0000313" key="9">
    <source>
        <dbReference type="Proteomes" id="UP000199545"/>
    </source>
</evidence>